<sequence length="201" mass="21412">MTPLEIAPRAWAGFDAQPPASQHPDDLAATRDWPGWRRAQSLGARGLLRALLTRVAPAAAAATLRAAPSGQPRLEGWPSLGISLSHDGGVAAVAVGVDRPVGIDVQMPPDDLSERLVHRCLRAQALAVLRLDAPARALEFAWIWSVQEACVKCTGAGLAGQPWRIDVPLGAATGRWRDVGWRTLRHCSDLPISCAFGEPAC</sequence>
<dbReference type="RefSeq" id="WP_059749682.1">
    <property type="nucleotide sequence ID" value="NZ_LOXM01000041.1"/>
</dbReference>
<dbReference type="InterPro" id="IPR008278">
    <property type="entry name" value="4-PPantetheinyl_Trfase_dom"/>
</dbReference>
<reference evidence="4 5" key="1">
    <citation type="submission" date="2015-11" db="EMBL/GenBank/DDBJ databases">
        <title>Expanding the genomic diversity of Burkholderia species for the development of highly accurate diagnostics.</title>
        <authorList>
            <person name="Sahl J."/>
            <person name="Keim P."/>
            <person name="Wagner D."/>
        </authorList>
    </citation>
    <scope>NUCLEOTIDE SEQUENCE [LARGE SCALE GENOMIC DNA]</scope>
    <source>
        <strain evidence="4 5">MSMB2036</strain>
    </source>
</reference>
<evidence type="ECO:0000256" key="2">
    <source>
        <dbReference type="ARBA" id="ARBA00022679"/>
    </source>
</evidence>
<feature type="domain" description="4'-phosphopantetheinyl transferase" evidence="3">
    <location>
        <begin position="100"/>
        <end position="160"/>
    </location>
</feature>
<dbReference type="Gene3D" id="3.90.470.20">
    <property type="entry name" value="4'-phosphopantetheinyl transferase domain"/>
    <property type="match status" value="2"/>
</dbReference>
<evidence type="ECO:0000256" key="1">
    <source>
        <dbReference type="ARBA" id="ARBA00010990"/>
    </source>
</evidence>
<dbReference type="GO" id="GO:0000287">
    <property type="term" value="F:magnesium ion binding"/>
    <property type="evidence" value="ECO:0007669"/>
    <property type="project" value="InterPro"/>
</dbReference>
<keyword evidence="2" id="KW-0808">Transferase</keyword>
<dbReference type="GO" id="GO:0008897">
    <property type="term" value="F:holo-[acyl-carrier-protein] synthase activity"/>
    <property type="evidence" value="ECO:0007669"/>
    <property type="project" value="InterPro"/>
</dbReference>
<dbReference type="PANTHER" id="PTHR12215">
    <property type="entry name" value="PHOSPHOPANTETHEINE TRANSFERASE"/>
    <property type="match status" value="1"/>
</dbReference>
<dbReference type="EMBL" id="LOXM01000041">
    <property type="protein sequence ID" value="KVG73558.1"/>
    <property type="molecule type" value="Genomic_DNA"/>
</dbReference>
<comment type="similarity">
    <text evidence="1">Belongs to the P-Pant transferase superfamily. Gsp/Sfp/HetI/AcpT family.</text>
</comment>
<dbReference type="Pfam" id="PF01648">
    <property type="entry name" value="ACPS"/>
    <property type="match status" value="1"/>
</dbReference>
<proteinExistence type="inferred from homology"/>
<dbReference type="InterPro" id="IPR050559">
    <property type="entry name" value="P-Pant_transferase_sf"/>
</dbReference>
<organism evidence="4 5">
    <name type="scientific">Burkholderia ubonensis</name>
    <dbReference type="NCBI Taxonomy" id="101571"/>
    <lineage>
        <taxon>Bacteria</taxon>
        <taxon>Pseudomonadati</taxon>
        <taxon>Pseudomonadota</taxon>
        <taxon>Betaproteobacteria</taxon>
        <taxon>Burkholderiales</taxon>
        <taxon>Burkholderiaceae</taxon>
        <taxon>Burkholderia</taxon>
        <taxon>Burkholderia cepacia complex</taxon>
    </lineage>
</organism>
<dbReference type="PANTHER" id="PTHR12215:SF10">
    <property type="entry name" value="L-AMINOADIPATE-SEMIALDEHYDE DEHYDROGENASE-PHOSPHOPANTETHEINYL TRANSFERASE"/>
    <property type="match status" value="1"/>
</dbReference>
<accession>A0A103RTL7</accession>
<dbReference type="GO" id="GO:0019878">
    <property type="term" value="P:lysine biosynthetic process via aminoadipic acid"/>
    <property type="evidence" value="ECO:0007669"/>
    <property type="project" value="TreeGrafter"/>
</dbReference>
<evidence type="ECO:0000313" key="5">
    <source>
        <dbReference type="Proteomes" id="UP000064029"/>
    </source>
</evidence>
<name>A0A103RTL7_9BURK</name>
<dbReference type="Proteomes" id="UP000064029">
    <property type="component" value="Unassembled WGS sequence"/>
</dbReference>
<dbReference type="SUPFAM" id="SSF56214">
    <property type="entry name" value="4'-phosphopantetheinyl transferase"/>
    <property type="match status" value="2"/>
</dbReference>
<dbReference type="AlphaFoldDB" id="A0A103RTL7"/>
<evidence type="ECO:0000259" key="3">
    <source>
        <dbReference type="Pfam" id="PF01648"/>
    </source>
</evidence>
<evidence type="ECO:0000313" key="4">
    <source>
        <dbReference type="EMBL" id="KVG73558.1"/>
    </source>
</evidence>
<protein>
    <recommendedName>
        <fullName evidence="3">4'-phosphopantetheinyl transferase domain-containing protein</fullName>
    </recommendedName>
</protein>
<gene>
    <name evidence="4" type="ORF">WJ33_16355</name>
</gene>
<comment type="caution">
    <text evidence="4">The sequence shown here is derived from an EMBL/GenBank/DDBJ whole genome shotgun (WGS) entry which is preliminary data.</text>
</comment>
<dbReference type="InterPro" id="IPR037143">
    <property type="entry name" value="4-PPantetheinyl_Trfase_dom_sf"/>
</dbReference>
<dbReference type="GO" id="GO:0005829">
    <property type="term" value="C:cytosol"/>
    <property type="evidence" value="ECO:0007669"/>
    <property type="project" value="TreeGrafter"/>
</dbReference>